<proteinExistence type="predicted"/>
<keyword evidence="3" id="KW-1185">Reference proteome</keyword>
<dbReference type="InterPro" id="IPR002477">
    <property type="entry name" value="Peptidoglycan-bd-like"/>
</dbReference>
<evidence type="ECO:0000259" key="1">
    <source>
        <dbReference type="Pfam" id="PF01471"/>
    </source>
</evidence>
<accession>A0A8J7K1U5</accession>
<dbReference type="Pfam" id="PF01471">
    <property type="entry name" value="PG_binding_1"/>
    <property type="match status" value="1"/>
</dbReference>
<dbReference type="EMBL" id="JADEWL010000012">
    <property type="protein sequence ID" value="MBE9212292.1"/>
    <property type="molecule type" value="Genomic_DNA"/>
</dbReference>
<reference evidence="2" key="1">
    <citation type="submission" date="2020-10" db="EMBL/GenBank/DDBJ databases">
        <authorList>
            <person name="Castelo-Branco R."/>
            <person name="Eusebio N."/>
            <person name="Adriana R."/>
            <person name="Vieira A."/>
            <person name="Brugerolle De Fraissinette N."/>
            <person name="Rezende De Castro R."/>
            <person name="Schneider M.P."/>
            <person name="Vasconcelos V."/>
            <person name="Leao P.N."/>
        </authorList>
    </citation>
    <scope>NUCLEOTIDE SEQUENCE</scope>
    <source>
        <strain evidence="2">LEGE 06105</strain>
    </source>
</reference>
<dbReference type="SUPFAM" id="SSF47090">
    <property type="entry name" value="PGBD-like"/>
    <property type="match status" value="1"/>
</dbReference>
<protein>
    <submittedName>
        <fullName evidence="2">Peptidoglycan-binding protein</fullName>
    </submittedName>
</protein>
<evidence type="ECO:0000313" key="2">
    <source>
        <dbReference type="EMBL" id="MBE9212292.1"/>
    </source>
</evidence>
<sequence>MNAASTVLREGSRGQEVVKLQEGLKKLNFYSGAIDGVFGSATKDAVIKFQRAQGLVADGIVGTKTWSKLNEMLGNNMSKNKWSKMTPQQEIDEIKSLIDSRMGVAALNQLALENFIGYDCTRRFYINDEFGGFQTLMQVKCSTPRGASSAIGYEEIRVTFNRFESNIENFEIERISEEIGSPKFELPE</sequence>
<name>A0A8J7K1U5_9CYAN</name>
<organism evidence="2 3">
    <name type="scientific">Plectonema cf. radiosum LEGE 06105</name>
    <dbReference type="NCBI Taxonomy" id="945769"/>
    <lineage>
        <taxon>Bacteria</taxon>
        <taxon>Bacillati</taxon>
        <taxon>Cyanobacteriota</taxon>
        <taxon>Cyanophyceae</taxon>
        <taxon>Oscillatoriophycideae</taxon>
        <taxon>Oscillatoriales</taxon>
        <taxon>Microcoleaceae</taxon>
        <taxon>Plectonema</taxon>
    </lineage>
</organism>
<dbReference type="AlphaFoldDB" id="A0A8J7K1U5"/>
<dbReference type="InterPro" id="IPR036365">
    <property type="entry name" value="PGBD-like_sf"/>
</dbReference>
<dbReference type="Proteomes" id="UP000620559">
    <property type="component" value="Unassembled WGS sequence"/>
</dbReference>
<dbReference type="Gene3D" id="1.10.101.10">
    <property type="entry name" value="PGBD-like superfamily/PGBD"/>
    <property type="match status" value="1"/>
</dbReference>
<comment type="caution">
    <text evidence="2">The sequence shown here is derived from an EMBL/GenBank/DDBJ whole genome shotgun (WGS) entry which is preliminary data.</text>
</comment>
<evidence type="ECO:0000313" key="3">
    <source>
        <dbReference type="Proteomes" id="UP000620559"/>
    </source>
</evidence>
<gene>
    <name evidence="2" type="ORF">IQ247_06140</name>
</gene>
<feature type="domain" description="Peptidoglycan binding-like" evidence="1">
    <location>
        <begin position="13"/>
        <end position="69"/>
    </location>
</feature>
<dbReference type="RefSeq" id="WP_193918074.1">
    <property type="nucleotide sequence ID" value="NZ_JADEWL010000012.1"/>
</dbReference>
<dbReference type="InterPro" id="IPR036366">
    <property type="entry name" value="PGBDSf"/>
</dbReference>